<name>A0A0S4KT77_9BACT</name>
<dbReference type="EMBL" id="LN885086">
    <property type="protein sequence ID" value="CUQ65531.1"/>
    <property type="molecule type" value="Genomic_DNA"/>
</dbReference>
<keyword evidence="3" id="KW-1185">Reference proteome</keyword>
<dbReference type="GO" id="GO:0003676">
    <property type="term" value="F:nucleic acid binding"/>
    <property type="evidence" value="ECO:0007669"/>
    <property type="project" value="InterPro"/>
</dbReference>
<dbReference type="Proteomes" id="UP000066284">
    <property type="component" value="Chromosome 1"/>
</dbReference>
<dbReference type="SMART" id="SM00357">
    <property type="entry name" value="CSP"/>
    <property type="match status" value="1"/>
</dbReference>
<dbReference type="SUPFAM" id="SSF69754">
    <property type="entry name" value="Ribosome binding protein Y (YfiA homologue)"/>
    <property type="match status" value="1"/>
</dbReference>
<dbReference type="AlphaFoldDB" id="A0A0S4KT77"/>
<evidence type="ECO:0000259" key="1">
    <source>
        <dbReference type="PROSITE" id="PS51857"/>
    </source>
</evidence>
<dbReference type="RefSeq" id="WP_062482938.1">
    <property type="nucleotide sequence ID" value="NZ_LN885086.1"/>
</dbReference>
<dbReference type="InterPro" id="IPR011129">
    <property type="entry name" value="CSD"/>
</dbReference>
<dbReference type="KEGG" id="nio:NITINOP_0555"/>
<gene>
    <name evidence="2" type="primary">cspB</name>
    <name evidence="2" type="ORF">NITINOP_0555</name>
</gene>
<dbReference type="PROSITE" id="PS51857">
    <property type="entry name" value="CSD_2"/>
    <property type="match status" value="1"/>
</dbReference>
<dbReference type="InterPro" id="IPR003489">
    <property type="entry name" value="RHF/RaiA"/>
</dbReference>
<feature type="domain" description="CSD" evidence="1">
    <location>
        <begin position="111"/>
        <end position="175"/>
    </location>
</feature>
<accession>A0A0S4KT77</accession>
<sequence>MQLEIESRNVAMTPRWKAEIEARMQDLQRGHDDLIHGRVTLTKNRHHKKQANVAEALVVVSLPGRHTITARKEEKTFEEAIRSAFAAVETELRKYREKRARKEVRLPPLPPYRGVVCKLFPKERYGFILKEGGGEVYFHANALQDLAFDEVEDGMEVLFNLEEGAKGPQATVVTTPDPVASKALS</sequence>
<dbReference type="GO" id="GO:0005829">
    <property type="term" value="C:cytosol"/>
    <property type="evidence" value="ECO:0007669"/>
    <property type="project" value="UniProtKB-ARBA"/>
</dbReference>
<organism evidence="2 3">
    <name type="scientific">Candidatus Nitrospira inopinata</name>
    <dbReference type="NCBI Taxonomy" id="1715989"/>
    <lineage>
        <taxon>Bacteria</taxon>
        <taxon>Pseudomonadati</taxon>
        <taxon>Nitrospirota</taxon>
        <taxon>Nitrospiria</taxon>
        <taxon>Nitrospirales</taxon>
        <taxon>Nitrospiraceae</taxon>
        <taxon>Nitrospira</taxon>
    </lineage>
</organism>
<dbReference type="Pfam" id="PF02482">
    <property type="entry name" value="Ribosomal_S30AE"/>
    <property type="match status" value="1"/>
</dbReference>
<evidence type="ECO:0000313" key="3">
    <source>
        <dbReference type="Proteomes" id="UP000066284"/>
    </source>
</evidence>
<protein>
    <submittedName>
        <fullName evidence="2">Cold shock protein modulated with ribosomal subunit interface-like protein</fullName>
    </submittedName>
</protein>
<dbReference type="SUPFAM" id="SSF50249">
    <property type="entry name" value="Nucleic acid-binding proteins"/>
    <property type="match status" value="1"/>
</dbReference>
<reference evidence="3" key="1">
    <citation type="submission" date="2015-09" db="EMBL/GenBank/DDBJ databases">
        <authorList>
            <person name="Daims H."/>
        </authorList>
    </citation>
    <scope>NUCLEOTIDE SEQUENCE [LARGE SCALE GENOMIC DNA]</scope>
</reference>
<evidence type="ECO:0000313" key="2">
    <source>
        <dbReference type="EMBL" id="CUQ65531.1"/>
    </source>
</evidence>
<proteinExistence type="predicted"/>
<dbReference type="Gene3D" id="3.30.160.100">
    <property type="entry name" value="Ribosome hibernation promotion factor-like"/>
    <property type="match status" value="1"/>
</dbReference>
<dbReference type="InterPro" id="IPR012340">
    <property type="entry name" value="NA-bd_OB-fold"/>
</dbReference>
<dbReference type="Pfam" id="PF00313">
    <property type="entry name" value="CSD"/>
    <property type="match status" value="1"/>
</dbReference>
<dbReference type="InterPro" id="IPR002059">
    <property type="entry name" value="CSP_DNA-bd"/>
</dbReference>
<dbReference type="OrthoDB" id="9782252at2"/>
<dbReference type="Gene3D" id="2.40.50.140">
    <property type="entry name" value="Nucleic acid-binding proteins"/>
    <property type="match status" value="1"/>
</dbReference>
<dbReference type="STRING" id="1715989.NITINOP_0555"/>
<dbReference type="InterPro" id="IPR036567">
    <property type="entry name" value="RHF-like"/>
</dbReference>